<organism evidence="1 2">
    <name type="scientific">Candidozyma auris</name>
    <name type="common">Yeast</name>
    <name type="synonym">Candida auris</name>
    <dbReference type="NCBI Taxonomy" id="498019"/>
    <lineage>
        <taxon>Eukaryota</taxon>
        <taxon>Fungi</taxon>
        <taxon>Dikarya</taxon>
        <taxon>Ascomycota</taxon>
        <taxon>Saccharomycotina</taxon>
        <taxon>Pichiomycetes</taxon>
        <taxon>Metschnikowiaceae</taxon>
        <taxon>Candidozyma</taxon>
    </lineage>
</organism>
<dbReference type="VEuPathDB" id="FungiDB:QG37_06711"/>
<protein>
    <submittedName>
        <fullName evidence="1">Uncharacterized protein</fullName>
    </submittedName>
</protein>
<dbReference type="Proteomes" id="UP000037122">
    <property type="component" value="Unassembled WGS sequence"/>
</dbReference>
<name>A0A0L0NS20_CANAR</name>
<accession>A0A0L0NS20</accession>
<evidence type="ECO:0000313" key="1">
    <source>
        <dbReference type="EMBL" id="KND96843.1"/>
    </source>
</evidence>
<gene>
    <name evidence="1" type="ORF">QG37_06711</name>
</gene>
<sequence length="37" mass="4028">MELPRLDVDADVDAGVAVARLDSTDESPRYIGCEAMF</sequence>
<evidence type="ECO:0000313" key="2">
    <source>
        <dbReference type="Proteomes" id="UP000037122"/>
    </source>
</evidence>
<dbReference type="EMBL" id="LGST01000048">
    <property type="protein sequence ID" value="KND96843.1"/>
    <property type="molecule type" value="Genomic_DNA"/>
</dbReference>
<proteinExistence type="predicted"/>
<dbReference type="AlphaFoldDB" id="A0A0L0NS20"/>
<comment type="caution">
    <text evidence="1">The sequence shown here is derived from an EMBL/GenBank/DDBJ whole genome shotgun (WGS) entry which is preliminary data.</text>
</comment>
<reference evidence="2" key="1">
    <citation type="journal article" date="2015" name="BMC Genomics">
        <title>Draft genome of a commonly misdiagnosed multidrug resistant pathogen Candida auris.</title>
        <authorList>
            <person name="Chatterjee S."/>
            <person name="Alampalli S.V."/>
            <person name="Nageshan R.K."/>
            <person name="Chettiar S.T."/>
            <person name="Joshi S."/>
            <person name="Tatu U.S."/>
        </authorList>
    </citation>
    <scope>NUCLEOTIDE SEQUENCE [LARGE SCALE GENOMIC DNA]</scope>
    <source>
        <strain evidence="2">6684</strain>
    </source>
</reference>